<keyword evidence="2" id="KW-0540">Nuclease</keyword>
<evidence type="ECO:0000313" key="5">
    <source>
        <dbReference type="EMBL" id="ATW34750.1"/>
    </source>
</evidence>
<evidence type="ECO:0000259" key="4">
    <source>
        <dbReference type="SMART" id="SM00990"/>
    </source>
</evidence>
<evidence type="ECO:0000256" key="1">
    <source>
        <dbReference type="ARBA" id="ARBA00001946"/>
    </source>
</evidence>
<dbReference type="AlphaFoldDB" id="A0A2D3TG03"/>
<dbReference type="EMBL" id="CP017613">
    <property type="protein sequence ID" value="ATW34750.1"/>
    <property type="molecule type" value="Genomic_DNA"/>
</dbReference>
<reference evidence="6" key="1">
    <citation type="submission" date="2016-10" db="EMBL/GenBank/DDBJ databases">
        <authorList>
            <person name="Chevignon G."/>
        </authorList>
    </citation>
    <scope>NUCLEOTIDE SEQUENCE [LARGE SCALE GENOMIC DNA]</scope>
    <source>
        <strain evidence="6">ZA17</strain>
    </source>
</reference>
<dbReference type="SMART" id="SM00990">
    <property type="entry name" value="VRR_NUC"/>
    <property type="match status" value="1"/>
</dbReference>
<evidence type="ECO:0000256" key="3">
    <source>
        <dbReference type="ARBA" id="ARBA00022801"/>
    </source>
</evidence>
<reference evidence="6" key="2">
    <citation type="submission" date="2017-11" db="EMBL/GenBank/DDBJ databases">
        <title>PacBio sequencing of new strain of the secondary endosymbiont Candidatus Hamiltonella defensa.</title>
        <authorList>
            <person name="Strand M.R."/>
            <person name="Oliver K."/>
        </authorList>
    </citation>
    <scope>NUCLEOTIDE SEQUENCE [LARGE SCALE GENOMIC DNA]</scope>
    <source>
        <strain evidence="6">ZA17</strain>
    </source>
</reference>
<organism evidence="5 6">
    <name type="scientific">Candidatus Williamhamiltonella defendens</name>
    <dbReference type="NCBI Taxonomy" id="138072"/>
    <lineage>
        <taxon>Bacteria</taxon>
        <taxon>Pseudomonadati</taxon>
        <taxon>Pseudomonadota</taxon>
        <taxon>Gammaproteobacteria</taxon>
        <taxon>Enterobacterales</taxon>
        <taxon>Enterobacteriaceae</taxon>
        <taxon>aphid secondary symbionts</taxon>
        <taxon>Candidatus Williamhamiltonella</taxon>
    </lineage>
</organism>
<dbReference type="GO" id="GO:0003676">
    <property type="term" value="F:nucleic acid binding"/>
    <property type="evidence" value="ECO:0007669"/>
    <property type="project" value="InterPro"/>
</dbReference>
<sequence>MRESAIEKKVTEYAKKHGWLSYKWTSPNHRAVPDRLYFKAGRVLLVEFKAQGKKPSQLQAKVHQKLREEGFNVHVIDRIETGKPLFTR</sequence>
<evidence type="ECO:0000313" key="6">
    <source>
        <dbReference type="Proteomes" id="UP000229055"/>
    </source>
</evidence>
<keyword evidence="3" id="KW-0378">Hydrolase</keyword>
<dbReference type="InterPro" id="IPR014883">
    <property type="entry name" value="VRR_NUC"/>
</dbReference>
<gene>
    <name evidence="5" type="ORF">BJP43_09595</name>
</gene>
<dbReference type="Proteomes" id="UP000229055">
    <property type="component" value="Chromosome"/>
</dbReference>
<accession>A0A2D3TG03</accession>
<feature type="domain" description="VRR-NUC" evidence="4">
    <location>
        <begin position="1"/>
        <end position="80"/>
    </location>
</feature>
<comment type="cofactor">
    <cofactor evidence="1">
        <name>Mg(2+)</name>
        <dbReference type="ChEBI" id="CHEBI:18420"/>
    </cofactor>
</comment>
<dbReference type="Gene3D" id="3.40.1350.10">
    <property type="match status" value="1"/>
</dbReference>
<dbReference type="InterPro" id="IPR011856">
    <property type="entry name" value="tRNA_endonuc-like_dom_sf"/>
</dbReference>
<dbReference type="GO" id="GO:0004518">
    <property type="term" value="F:nuclease activity"/>
    <property type="evidence" value="ECO:0007669"/>
    <property type="project" value="UniProtKB-KW"/>
</dbReference>
<evidence type="ECO:0000256" key="2">
    <source>
        <dbReference type="ARBA" id="ARBA00022722"/>
    </source>
</evidence>
<name>A0A2D3TG03_9ENTR</name>
<dbReference type="GO" id="GO:0016788">
    <property type="term" value="F:hydrolase activity, acting on ester bonds"/>
    <property type="evidence" value="ECO:0007669"/>
    <property type="project" value="InterPro"/>
</dbReference>
<protein>
    <recommendedName>
        <fullName evidence="4">VRR-NUC domain-containing protein</fullName>
    </recommendedName>
</protein>
<proteinExistence type="predicted"/>